<dbReference type="AlphaFoldDB" id="A3QED9"/>
<dbReference type="PROSITE" id="PS51257">
    <property type="entry name" value="PROKAR_LIPOPROTEIN"/>
    <property type="match status" value="1"/>
</dbReference>
<name>A3QED9_SHELP</name>
<evidence type="ECO:0000256" key="11">
    <source>
        <dbReference type="PIRNR" id="PIRNR006268"/>
    </source>
</evidence>
<feature type="binding site" evidence="12">
    <location>
        <position position="346"/>
    </location>
    <ligand>
        <name>Mg(2+)</name>
        <dbReference type="ChEBI" id="CHEBI:18420"/>
    </ligand>
</feature>
<gene>
    <name evidence="14" type="ordered locus">Shew_1971</name>
</gene>
<keyword evidence="15" id="KW-1185">Reference proteome</keyword>
<evidence type="ECO:0000256" key="4">
    <source>
        <dbReference type="ARBA" id="ARBA00022630"/>
    </source>
</evidence>
<evidence type="ECO:0000256" key="7">
    <source>
        <dbReference type="ARBA" id="ARBA00022827"/>
    </source>
</evidence>
<evidence type="ECO:0000256" key="13">
    <source>
        <dbReference type="RuleBase" id="RU363002"/>
    </source>
</evidence>
<dbReference type="InterPro" id="IPR003374">
    <property type="entry name" value="ApbE-like_sf"/>
</dbReference>
<feature type="chain" id="PRO_5005967755" description="FAD:protein FMN transferase" evidence="13">
    <location>
        <begin position="24"/>
        <end position="392"/>
    </location>
</feature>
<evidence type="ECO:0000256" key="2">
    <source>
        <dbReference type="ARBA" id="ARBA00011955"/>
    </source>
</evidence>
<dbReference type="EMBL" id="CP000606">
    <property type="protein sequence ID" value="ABO23837.1"/>
    <property type="molecule type" value="Genomic_DNA"/>
</dbReference>
<evidence type="ECO:0000256" key="12">
    <source>
        <dbReference type="PIRSR" id="PIRSR006268-2"/>
    </source>
</evidence>
<dbReference type="STRING" id="323850.Shew_1971"/>
<evidence type="ECO:0000256" key="8">
    <source>
        <dbReference type="ARBA" id="ARBA00022842"/>
    </source>
</evidence>
<proteinExistence type="inferred from homology"/>
<comment type="similarity">
    <text evidence="1 11 13">Belongs to the ApbE family.</text>
</comment>
<dbReference type="PANTHER" id="PTHR30040:SF2">
    <property type="entry name" value="FAD:PROTEIN FMN TRANSFERASE"/>
    <property type="match status" value="1"/>
</dbReference>
<dbReference type="GO" id="GO:0046872">
    <property type="term" value="F:metal ion binding"/>
    <property type="evidence" value="ECO:0007669"/>
    <property type="project" value="UniProtKB-UniRule"/>
</dbReference>
<dbReference type="KEGG" id="slo:Shew_1971"/>
<dbReference type="HOGENOM" id="CLU_044403_1_1_6"/>
<organism evidence="14 15">
    <name type="scientific">Shewanella loihica (strain ATCC BAA-1088 / PV-4)</name>
    <dbReference type="NCBI Taxonomy" id="323850"/>
    <lineage>
        <taxon>Bacteria</taxon>
        <taxon>Pseudomonadati</taxon>
        <taxon>Pseudomonadota</taxon>
        <taxon>Gammaproteobacteria</taxon>
        <taxon>Alteromonadales</taxon>
        <taxon>Shewanellaceae</taxon>
        <taxon>Shewanella</taxon>
    </lineage>
</organism>
<reference evidence="14 15" key="1">
    <citation type="submission" date="2007-03" db="EMBL/GenBank/DDBJ databases">
        <title>Complete sequence of Shewanella loihica PV-4.</title>
        <authorList>
            <consortium name="US DOE Joint Genome Institute"/>
            <person name="Copeland A."/>
            <person name="Lucas S."/>
            <person name="Lapidus A."/>
            <person name="Barry K."/>
            <person name="Detter J.C."/>
            <person name="Glavina del Rio T."/>
            <person name="Hammon N."/>
            <person name="Israni S."/>
            <person name="Dalin E."/>
            <person name="Tice H."/>
            <person name="Pitluck S."/>
            <person name="Chain P."/>
            <person name="Malfatti S."/>
            <person name="Shin M."/>
            <person name="Vergez L."/>
            <person name="Schmutz J."/>
            <person name="Larimer F."/>
            <person name="Land M."/>
            <person name="Hauser L."/>
            <person name="Kyrpides N."/>
            <person name="Mikhailova N."/>
            <person name="Romine M.F."/>
            <person name="Serres G."/>
            <person name="Fredrickson J."/>
            <person name="Tiedje J."/>
            <person name="Richardson P."/>
        </authorList>
    </citation>
    <scope>NUCLEOTIDE SEQUENCE [LARGE SCALE GENOMIC DNA]</scope>
    <source>
        <strain evidence="15">ATCC BAA-1088 / PV-4</strain>
    </source>
</reference>
<evidence type="ECO:0000256" key="3">
    <source>
        <dbReference type="ARBA" id="ARBA00016337"/>
    </source>
</evidence>
<evidence type="ECO:0000256" key="10">
    <source>
        <dbReference type="ARBA" id="ARBA00048540"/>
    </source>
</evidence>
<keyword evidence="13" id="KW-0732">Signal</keyword>
<protein>
    <recommendedName>
        <fullName evidence="3 11">FAD:protein FMN transferase</fullName>
        <ecNumber evidence="2 11">2.7.1.180</ecNumber>
    </recommendedName>
    <alternativeName>
        <fullName evidence="9 11">Flavin transferase</fullName>
    </alternativeName>
</protein>
<keyword evidence="13" id="KW-1003">Cell membrane</keyword>
<evidence type="ECO:0000313" key="15">
    <source>
        <dbReference type="Proteomes" id="UP000001558"/>
    </source>
</evidence>
<feature type="binding site" evidence="12">
    <location>
        <position position="216"/>
    </location>
    <ligand>
        <name>Mg(2+)</name>
        <dbReference type="ChEBI" id="CHEBI:18420"/>
    </ligand>
</feature>
<keyword evidence="4 11" id="KW-0285">Flavoprotein</keyword>
<dbReference type="GO" id="GO:0005886">
    <property type="term" value="C:plasma membrane"/>
    <property type="evidence" value="ECO:0007669"/>
    <property type="project" value="UniProtKB-SubCell"/>
</dbReference>
<feature type="binding site" evidence="12">
    <location>
        <position position="342"/>
    </location>
    <ligand>
        <name>Mg(2+)</name>
        <dbReference type="ChEBI" id="CHEBI:18420"/>
    </ligand>
</feature>
<evidence type="ECO:0000256" key="6">
    <source>
        <dbReference type="ARBA" id="ARBA00022723"/>
    </source>
</evidence>
<keyword evidence="8 11" id="KW-0460">Magnesium</keyword>
<evidence type="ECO:0000256" key="9">
    <source>
        <dbReference type="ARBA" id="ARBA00031306"/>
    </source>
</evidence>
<keyword evidence="7 11" id="KW-0274">FAD</keyword>
<dbReference type="eggNOG" id="COG1477">
    <property type="taxonomic scope" value="Bacteria"/>
</dbReference>
<dbReference type="SUPFAM" id="SSF143631">
    <property type="entry name" value="ApbE-like"/>
    <property type="match status" value="1"/>
</dbReference>
<dbReference type="Proteomes" id="UP000001558">
    <property type="component" value="Chromosome"/>
</dbReference>
<dbReference type="Pfam" id="PF02424">
    <property type="entry name" value="ApbE"/>
    <property type="match status" value="1"/>
</dbReference>
<comment type="cofactor">
    <cofactor evidence="12">
        <name>Mg(2+)</name>
        <dbReference type="ChEBI" id="CHEBI:18420"/>
    </cofactor>
    <cofactor evidence="12">
        <name>Mn(2+)</name>
        <dbReference type="ChEBI" id="CHEBI:29035"/>
    </cofactor>
    <text evidence="12">Magnesium. Can also use manganese.</text>
</comment>
<evidence type="ECO:0000256" key="1">
    <source>
        <dbReference type="ARBA" id="ARBA00008282"/>
    </source>
</evidence>
<dbReference type="OrthoDB" id="9778595at2"/>
<dbReference type="InterPro" id="IPR024932">
    <property type="entry name" value="ApbE"/>
</dbReference>
<comment type="subcellular location">
    <subcellularLocation>
        <location evidence="13">Cell inner membrane</location>
        <topology evidence="13">Lipid-anchor</topology>
        <orientation evidence="13">Periplasmic side</orientation>
    </subcellularLocation>
</comment>
<keyword evidence="13" id="KW-0472">Membrane</keyword>
<dbReference type="PIRSF" id="PIRSF006268">
    <property type="entry name" value="ApbE"/>
    <property type="match status" value="1"/>
</dbReference>
<dbReference type="GO" id="GO:0016740">
    <property type="term" value="F:transferase activity"/>
    <property type="evidence" value="ECO:0007669"/>
    <property type="project" value="UniProtKB-UniRule"/>
</dbReference>
<keyword evidence="13" id="KW-0997">Cell inner membrane</keyword>
<keyword evidence="5 11" id="KW-0808">Transferase</keyword>
<keyword evidence="6 11" id="KW-0479">Metal-binding</keyword>
<accession>A3QED9</accession>
<feature type="signal peptide" evidence="13">
    <location>
        <begin position="1"/>
        <end position="23"/>
    </location>
</feature>
<dbReference type="Gene3D" id="3.10.520.10">
    <property type="entry name" value="ApbE-like domains"/>
    <property type="match status" value="1"/>
</dbReference>
<comment type="catalytic activity">
    <reaction evidence="10 11 13">
        <text>L-threonyl-[protein] + FAD = FMN-L-threonyl-[protein] + AMP + H(+)</text>
        <dbReference type="Rhea" id="RHEA:36847"/>
        <dbReference type="Rhea" id="RHEA-COMP:11060"/>
        <dbReference type="Rhea" id="RHEA-COMP:11061"/>
        <dbReference type="ChEBI" id="CHEBI:15378"/>
        <dbReference type="ChEBI" id="CHEBI:30013"/>
        <dbReference type="ChEBI" id="CHEBI:57692"/>
        <dbReference type="ChEBI" id="CHEBI:74257"/>
        <dbReference type="ChEBI" id="CHEBI:456215"/>
        <dbReference type="EC" id="2.7.1.180"/>
    </reaction>
</comment>
<comment type="function">
    <text evidence="13">Flavin transferase that catalyzes the transfer of the FMN moiety of FAD and its covalent binding to the hydroxyl group of a threonine residue in a target flavoprotein.</text>
</comment>
<evidence type="ECO:0000256" key="5">
    <source>
        <dbReference type="ARBA" id="ARBA00022679"/>
    </source>
</evidence>
<sequence length="392" mass="44229" precursor="true">MIKPALLANIFIIACLTATSIFAASDEDVFKLAKDKYSSEILDSYYSCEDNAVITLDNQTASLTTLKYFGTSITISLYQAPTEQTRASLCRALSVIQEYHYLASDYSTYPHVTNVKSVNEAPGQSHDIDPQLTALIASAIDWHEQSRGRFNIALSPVIALWRAQRFACEKQKDNCSIPDERALKQAAEHIDVDKIHLDRRANKIRLAEGMSIDLGGIAKGWMVEKLYDQLIRDGMSRFVINAGGNIRHYGLHPSGRYFNIAIEDPICRQNHYRSSKCQSEQGRYHEVIAGSDLTVVSSGNYLKYFMVDGKKYHHIIDPKTLYPETEGISVTVILSDNQIYADVISTMLFLMPVDEGLEYVNSHPWIEAIWYINAKGEKIKSTGFNQYTEKLE</sequence>
<dbReference type="EC" id="2.7.1.180" evidence="2 11"/>
<evidence type="ECO:0000313" key="14">
    <source>
        <dbReference type="EMBL" id="ABO23837.1"/>
    </source>
</evidence>
<dbReference type="PANTHER" id="PTHR30040">
    <property type="entry name" value="THIAMINE BIOSYNTHESIS LIPOPROTEIN APBE"/>
    <property type="match status" value="1"/>
</dbReference>
<keyword evidence="13 14" id="KW-0449">Lipoprotein</keyword>